<evidence type="ECO:0000259" key="2">
    <source>
        <dbReference type="PROSITE" id="PS50975"/>
    </source>
</evidence>
<name>A0A412PD23_9FIRM</name>
<accession>A0A412PD23</accession>
<keyword evidence="1" id="KW-0067">ATP-binding</keyword>
<reference evidence="3 4" key="1">
    <citation type="submission" date="2018-08" db="EMBL/GenBank/DDBJ databases">
        <title>A genome reference for cultivated species of the human gut microbiota.</title>
        <authorList>
            <person name="Zou Y."/>
            <person name="Xue W."/>
            <person name="Luo G."/>
        </authorList>
    </citation>
    <scope>NUCLEOTIDE SEQUENCE [LARGE SCALE GENOMIC DNA]</scope>
    <source>
        <strain evidence="3 4">AF18-46</strain>
    </source>
</reference>
<dbReference type="SUPFAM" id="SSF56059">
    <property type="entry name" value="Glutathione synthetase ATP-binding domain-like"/>
    <property type="match status" value="1"/>
</dbReference>
<gene>
    <name evidence="3" type="ORF">DWX20_07170</name>
</gene>
<dbReference type="AlphaFoldDB" id="A0A412PD23"/>
<proteinExistence type="predicted"/>
<protein>
    <submittedName>
        <fullName evidence="3">ATP-grasp domain-containing protein</fullName>
    </submittedName>
</protein>
<feature type="domain" description="ATP-grasp" evidence="2">
    <location>
        <begin position="122"/>
        <end position="320"/>
    </location>
</feature>
<dbReference type="EMBL" id="QRWX01000003">
    <property type="protein sequence ID" value="RGT54943.1"/>
    <property type="molecule type" value="Genomic_DNA"/>
</dbReference>
<evidence type="ECO:0000256" key="1">
    <source>
        <dbReference type="PROSITE-ProRule" id="PRU00409"/>
    </source>
</evidence>
<dbReference type="Proteomes" id="UP000284731">
    <property type="component" value="Unassembled WGS sequence"/>
</dbReference>
<dbReference type="GO" id="GO:0005524">
    <property type="term" value="F:ATP binding"/>
    <property type="evidence" value="ECO:0007669"/>
    <property type="project" value="UniProtKB-UniRule"/>
</dbReference>
<sequence>MKEKIYPLLFGGDINVYSVARAFHEAYGLRSTCFGKYLSGPAYRSSIIDYHACENNEDADAYVKNVVTFANSHQDGKVFVIGCGDAYVKLAAENKHLFPKNCIVAGIDAELLNTLINKEKFYEMCDKYGLDHPATFIYHKEMGHDFTLPFTGPFICKPSNSVTYWEHPFEGNDKVFLLQTMEELYDVLDRCYAVGYPDTMIIQDCIPGDDSYMRVLTNYSDKNGQVKMMCLGHVLLEEHTPHGLGNHAVIMTEKNEEICMKLKRFLEDIHYVGFSNFDMKYDERDGKLKLFEINCRQGRSNYYVTGAGFNIARYLVEDYIENKELPFEICENESLWQVVPSAVARDFIVSSYHDKMRQLEKEGRMTNSLVYKGEKNLFHRLWVWYDLKRQRKNYETYAVKKS</sequence>
<dbReference type="PROSITE" id="PS50975">
    <property type="entry name" value="ATP_GRASP"/>
    <property type="match status" value="1"/>
</dbReference>
<dbReference type="Gene3D" id="3.30.470.20">
    <property type="entry name" value="ATP-grasp fold, B domain"/>
    <property type="match status" value="1"/>
</dbReference>
<evidence type="ECO:0000313" key="3">
    <source>
        <dbReference type="EMBL" id="RGT54943.1"/>
    </source>
</evidence>
<organism evidence="3 4">
    <name type="scientific">Solobacterium moorei</name>
    <dbReference type="NCBI Taxonomy" id="102148"/>
    <lineage>
        <taxon>Bacteria</taxon>
        <taxon>Bacillati</taxon>
        <taxon>Bacillota</taxon>
        <taxon>Erysipelotrichia</taxon>
        <taxon>Erysipelotrichales</taxon>
        <taxon>Erysipelotrichaceae</taxon>
        <taxon>Solobacterium</taxon>
    </lineage>
</organism>
<keyword evidence="1" id="KW-0547">Nucleotide-binding</keyword>
<comment type="caution">
    <text evidence="3">The sequence shown here is derived from an EMBL/GenBank/DDBJ whole genome shotgun (WGS) entry which is preliminary data.</text>
</comment>
<dbReference type="GO" id="GO:0046872">
    <property type="term" value="F:metal ion binding"/>
    <property type="evidence" value="ECO:0007669"/>
    <property type="project" value="InterPro"/>
</dbReference>
<dbReference type="InterPro" id="IPR011761">
    <property type="entry name" value="ATP-grasp"/>
</dbReference>
<dbReference type="RefSeq" id="WP_118765001.1">
    <property type="nucleotide sequence ID" value="NZ_CABJCF010000003.1"/>
</dbReference>
<evidence type="ECO:0000313" key="4">
    <source>
        <dbReference type="Proteomes" id="UP000284731"/>
    </source>
</evidence>